<evidence type="ECO:0000256" key="7">
    <source>
        <dbReference type="ARBA" id="ARBA00022741"/>
    </source>
</evidence>
<dbReference type="Gene3D" id="3.30.450.40">
    <property type="match status" value="1"/>
</dbReference>
<proteinExistence type="predicted"/>
<dbReference type="Pfam" id="PF01590">
    <property type="entry name" value="GAF"/>
    <property type="match status" value="1"/>
</dbReference>
<dbReference type="RefSeq" id="WP_162189744.1">
    <property type="nucleotide sequence ID" value="NZ_CP073767.1"/>
</dbReference>
<evidence type="ECO:0000313" key="15">
    <source>
        <dbReference type="Proteomes" id="UP001058003"/>
    </source>
</evidence>
<keyword evidence="15" id="KW-1185">Reference proteome</keyword>
<keyword evidence="8" id="KW-0418">Kinase</keyword>
<evidence type="ECO:0000313" key="14">
    <source>
        <dbReference type="EMBL" id="UWZ50543.1"/>
    </source>
</evidence>
<dbReference type="InterPro" id="IPR011712">
    <property type="entry name" value="Sig_transdc_His_kin_sub3_dim/P"/>
</dbReference>
<keyword evidence="6 12" id="KW-0812">Transmembrane</keyword>
<dbReference type="Gene3D" id="1.20.5.1930">
    <property type="match status" value="1"/>
</dbReference>
<gene>
    <name evidence="14" type="ORF">Daura_27345</name>
</gene>
<dbReference type="Pfam" id="PF07730">
    <property type="entry name" value="HisKA_3"/>
    <property type="match status" value="1"/>
</dbReference>
<keyword evidence="10 12" id="KW-1133">Transmembrane helix</keyword>
<organism evidence="14 15">
    <name type="scientific">Dactylosporangium aurantiacum</name>
    <dbReference type="NCBI Taxonomy" id="35754"/>
    <lineage>
        <taxon>Bacteria</taxon>
        <taxon>Bacillati</taxon>
        <taxon>Actinomycetota</taxon>
        <taxon>Actinomycetes</taxon>
        <taxon>Micromonosporales</taxon>
        <taxon>Micromonosporaceae</taxon>
        <taxon>Dactylosporangium</taxon>
    </lineage>
</organism>
<dbReference type="KEGG" id="daur:Daura_27345"/>
<evidence type="ECO:0000256" key="11">
    <source>
        <dbReference type="ARBA" id="ARBA00023012"/>
    </source>
</evidence>
<keyword evidence="5" id="KW-0808">Transferase</keyword>
<sequence length="637" mass="68284">MNVRGGQGGLIRRMVLATCALLLFVGGAFGTLFVSIGEDRETSRLSRRSHELFAVADEVHRHVMDLQAAQQAYTLSGDSRFLDRWQAAQSALLAANAQLTRLATTVAQRRQVAQITHTSTAYVQEYSRPALDAALRGDPQPRSVATLLDGERRVDQLREDLTEFRMSERDVIMARDKHAETTGNREMTAILVGLAGSAIIIALVGGYQTRLLVQPIRRAATMADRLARGDLGTRMPETGKAEIGRLERSFNVMGDSLQRSHDEVGQFAETQTALRRVATLVARGGSPSEVLAAVVEELGQLMDAGAARIVRFKPDGTGTVVAAWGTPDLALPVGTVVQLHGDNVTGTVRRTSAAARMDSYEGATGPLAAYVRSRGARASVSAPIHVEGRLWGAVTVSTMGDRQMPPEAQARLAEATDLIGTAVANAQARDDLIASRARVVLATDQTRRRIERNLHDGVQQRLLSLGLDVRRIQLTVPPQLPQLREELSAVVAGLNGTVDDVREISRGVHPAILTEGGLRPAFKALARRSSVPVELDLDLPGRLPEPVEVAAYYTVAEALANATKHARASVVRVRAAVRDGHVEVSVSDDGAGGADPRRGSGLVGLTDRIEALGGTIHLESPTGGGTHLDVRLPVDRD</sequence>
<evidence type="ECO:0000256" key="10">
    <source>
        <dbReference type="ARBA" id="ARBA00022989"/>
    </source>
</evidence>
<dbReference type="Pfam" id="PF05227">
    <property type="entry name" value="CHASE3"/>
    <property type="match status" value="1"/>
</dbReference>
<dbReference type="EMBL" id="CP073767">
    <property type="protein sequence ID" value="UWZ50543.1"/>
    <property type="molecule type" value="Genomic_DNA"/>
</dbReference>
<dbReference type="SUPFAM" id="SSF158472">
    <property type="entry name" value="HAMP domain-like"/>
    <property type="match status" value="1"/>
</dbReference>
<dbReference type="Gene3D" id="3.30.565.10">
    <property type="entry name" value="Histidine kinase-like ATPase, C-terminal domain"/>
    <property type="match status" value="1"/>
</dbReference>
<evidence type="ECO:0000259" key="13">
    <source>
        <dbReference type="PROSITE" id="PS50885"/>
    </source>
</evidence>
<feature type="domain" description="HAMP" evidence="13">
    <location>
        <begin position="210"/>
        <end position="262"/>
    </location>
</feature>
<dbReference type="InterPro" id="IPR050482">
    <property type="entry name" value="Sensor_HK_TwoCompSys"/>
</dbReference>
<comment type="catalytic activity">
    <reaction evidence="1">
        <text>ATP + protein L-histidine = ADP + protein N-phospho-L-histidine.</text>
        <dbReference type="EC" id="2.7.13.3"/>
    </reaction>
</comment>
<dbReference type="Proteomes" id="UP001058003">
    <property type="component" value="Chromosome"/>
</dbReference>
<dbReference type="InterPro" id="IPR003018">
    <property type="entry name" value="GAF"/>
</dbReference>
<evidence type="ECO:0000256" key="4">
    <source>
        <dbReference type="ARBA" id="ARBA00022553"/>
    </source>
</evidence>
<evidence type="ECO:0000256" key="1">
    <source>
        <dbReference type="ARBA" id="ARBA00000085"/>
    </source>
</evidence>
<dbReference type="AlphaFoldDB" id="A0A9Q9M9A8"/>
<keyword evidence="11" id="KW-0902">Two-component regulatory system</keyword>
<evidence type="ECO:0000256" key="9">
    <source>
        <dbReference type="ARBA" id="ARBA00022840"/>
    </source>
</evidence>
<feature type="transmembrane region" description="Helical" evidence="12">
    <location>
        <begin position="187"/>
        <end position="207"/>
    </location>
</feature>
<dbReference type="GO" id="GO:0000155">
    <property type="term" value="F:phosphorelay sensor kinase activity"/>
    <property type="evidence" value="ECO:0007669"/>
    <property type="project" value="InterPro"/>
</dbReference>
<dbReference type="InterPro" id="IPR007891">
    <property type="entry name" value="CHASE3"/>
</dbReference>
<dbReference type="CDD" id="cd06225">
    <property type="entry name" value="HAMP"/>
    <property type="match status" value="1"/>
</dbReference>
<keyword evidence="12" id="KW-0472">Membrane</keyword>
<keyword evidence="7" id="KW-0547">Nucleotide-binding</keyword>
<name>A0A9Q9M9A8_9ACTN</name>
<evidence type="ECO:0000256" key="8">
    <source>
        <dbReference type="ARBA" id="ARBA00022777"/>
    </source>
</evidence>
<dbReference type="GO" id="GO:0005524">
    <property type="term" value="F:ATP binding"/>
    <property type="evidence" value="ECO:0007669"/>
    <property type="project" value="UniProtKB-KW"/>
</dbReference>
<keyword evidence="4" id="KW-0597">Phosphoprotein</keyword>
<dbReference type="PANTHER" id="PTHR24421:SF10">
    <property type="entry name" value="NITRATE_NITRITE SENSOR PROTEIN NARQ"/>
    <property type="match status" value="1"/>
</dbReference>
<dbReference type="Gene3D" id="6.10.340.10">
    <property type="match status" value="1"/>
</dbReference>
<dbReference type="SMART" id="SM00304">
    <property type="entry name" value="HAMP"/>
    <property type="match status" value="1"/>
</dbReference>
<dbReference type="InterPro" id="IPR029016">
    <property type="entry name" value="GAF-like_dom_sf"/>
</dbReference>
<dbReference type="PANTHER" id="PTHR24421">
    <property type="entry name" value="NITRATE/NITRITE SENSOR PROTEIN NARX-RELATED"/>
    <property type="match status" value="1"/>
</dbReference>
<evidence type="ECO:0000256" key="6">
    <source>
        <dbReference type="ARBA" id="ARBA00022692"/>
    </source>
</evidence>
<protein>
    <recommendedName>
        <fullName evidence="3">histidine kinase</fullName>
        <ecNumber evidence="3">2.7.13.3</ecNumber>
    </recommendedName>
</protein>
<dbReference type="InterPro" id="IPR003660">
    <property type="entry name" value="HAMP_dom"/>
</dbReference>
<reference evidence="14" key="1">
    <citation type="submission" date="2021-04" db="EMBL/GenBank/DDBJ databases">
        <title>Dactylosporangium aurantiacum NRRL B-8018 full assembly.</title>
        <authorList>
            <person name="Hartkoorn R.C."/>
            <person name="Beaudoing E."/>
            <person name="Hot D."/>
        </authorList>
    </citation>
    <scope>NUCLEOTIDE SEQUENCE</scope>
    <source>
        <strain evidence="14">NRRL B-8018</strain>
    </source>
</reference>
<dbReference type="SUPFAM" id="SSF55874">
    <property type="entry name" value="ATPase domain of HSP90 chaperone/DNA topoisomerase II/histidine kinase"/>
    <property type="match status" value="1"/>
</dbReference>
<dbReference type="PROSITE" id="PS50885">
    <property type="entry name" value="HAMP"/>
    <property type="match status" value="1"/>
</dbReference>
<dbReference type="Pfam" id="PF00672">
    <property type="entry name" value="HAMP"/>
    <property type="match status" value="1"/>
</dbReference>
<dbReference type="InterPro" id="IPR036890">
    <property type="entry name" value="HATPase_C_sf"/>
</dbReference>
<evidence type="ECO:0000256" key="12">
    <source>
        <dbReference type="SAM" id="Phobius"/>
    </source>
</evidence>
<dbReference type="SUPFAM" id="SSF55781">
    <property type="entry name" value="GAF domain-like"/>
    <property type="match status" value="1"/>
</dbReference>
<evidence type="ECO:0000256" key="5">
    <source>
        <dbReference type="ARBA" id="ARBA00022679"/>
    </source>
</evidence>
<dbReference type="Pfam" id="PF02518">
    <property type="entry name" value="HATPase_c"/>
    <property type="match status" value="1"/>
</dbReference>
<dbReference type="GO" id="GO:0016020">
    <property type="term" value="C:membrane"/>
    <property type="evidence" value="ECO:0007669"/>
    <property type="project" value="UniProtKB-SubCell"/>
</dbReference>
<dbReference type="GO" id="GO:0046983">
    <property type="term" value="F:protein dimerization activity"/>
    <property type="evidence" value="ECO:0007669"/>
    <property type="project" value="InterPro"/>
</dbReference>
<accession>A0A9Q9M9A8</accession>
<dbReference type="SMART" id="SM00387">
    <property type="entry name" value="HATPase_c"/>
    <property type="match status" value="1"/>
</dbReference>
<comment type="subcellular location">
    <subcellularLocation>
        <location evidence="2">Membrane</location>
    </subcellularLocation>
</comment>
<dbReference type="SMART" id="SM00065">
    <property type="entry name" value="GAF"/>
    <property type="match status" value="1"/>
</dbReference>
<dbReference type="EC" id="2.7.13.3" evidence="3"/>
<evidence type="ECO:0000256" key="2">
    <source>
        <dbReference type="ARBA" id="ARBA00004370"/>
    </source>
</evidence>
<evidence type="ECO:0000256" key="3">
    <source>
        <dbReference type="ARBA" id="ARBA00012438"/>
    </source>
</evidence>
<dbReference type="CDD" id="cd16917">
    <property type="entry name" value="HATPase_UhpB-NarQ-NarX-like"/>
    <property type="match status" value="1"/>
</dbReference>
<dbReference type="InterPro" id="IPR003594">
    <property type="entry name" value="HATPase_dom"/>
</dbReference>
<keyword evidence="9" id="KW-0067">ATP-binding</keyword>